<evidence type="ECO:0000313" key="1">
    <source>
        <dbReference type="EMBL" id="KAK5584845.1"/>
    </source>
</evidence>
<organism evidence="1 2">
    <name type="scientific">Dictyostelium firmibasis</name>
    <dbReference type="NCBI Taxonomy" id="79012"/>
    <lineage>
        <taxon>Eukaryota</taxon>
        <taxon>Amoebozoa</taxon>
        <taxon>Evosea</taxon>
        <taxon>Eumycetozoa</taxon>
        <taxon>Dictyostelia</taxon>
        <taxon>Dictyosteliales</taxon>
        <taxon>Dictyosteliaceae</taxon>
        <taxon>Dictyostelium</taxon>
    </lineage>
</organism>
<name>A0AAN7UC24_9MYCE</name>
<accession>A0AAN7UC24</accession>
<proteinExistence type="predicted"/>
<dbReference type="EMBL" id="JAVFKY010000001">
    <property type="protein sequence ID" value="KAK5584845.1"/>
    <property type="molecule type" value="Genomic_DNA"/>
</dbReference>
<protein>
    <submittedName>
        <fullName evidence="1">Uncharacterized protein</fullName>
    </submittedName>
</protein>
<sequence length="114" mass="13829">MEMQRNCCYIRDLLLVKKIIDYNNGFIHTMMVHCADIEVFKTLYQRNDLQNYNTFLKLLKLIIKKDNIFALFAFNESLNIILKENVILLTKWIKKYNSNNSKFFMRFYLNIESQ</sequence>
<reference evidence="1 2" key="1">
    <citation type="submission" date="2023-11" db="EMBL/GenBank/DDBJ databases">
        <title>Dfirmibasis_genome.</title>
        <authorList>
            <person name="Edelbroek B."/>
            <person name="Kjellin J."/>
            <person name="Jerlstrom-Hultqvist J."/>
            <person name="Soderbom F."/>
        </authorList>
    </citation>
    <scope>NUCLEOTIDE SEQUENCE [LARGE SCALE GENOMIC DNA]</scope>
    <source>
        <strain evidence="1 2">TNS-C-14</strain>
    </source>
</reference>
<comment type="caution">
    <text evidence="1">The sequence shown here is derived from an EMBL/GenBank/DDBJ whole genome shotgun (WGS) entry which is preliminary data.</text>
</comment>
<evidence type="ECO:0000313" key="2">
    <source>
        <dbReference type="Proteomes" id="UP001344447"/>
    </source>
</evidence>
<gene>
    <name evidence="1" type="ORF">RB653_006462</name>
</gene>
<keyword evidence="2" id="KW-1185">Reference proteome</keyword>
<dbReference type="AlphaFoldDB" id="A0AAN7UC24"/>
<dbReference type="Proteomes" id="UP001344447">
    <property type="component" value="Unassembled WGS sequence"/>
</dbReference>